<gene>
    <name evidence="6" type="primary">rsmG</name>
    <name evidence="7" type="ORF">FHS48_001130</name>
</gene>
<dbReference type="AlphaFoldDB" id="A0A7W9ZDW4"/>
<feature type="binding site" evidence="6">
    <location>
        <begin position="124"/>
        <end position="125"/>
    </location>
    <ligand>
        <name>S-adenosyl-L-methionine</name>
        <dbReference type="ChEBI" id="CHEBI:59789"/>
    </ligand>
</feature>
<dbReference type="Pfam" id="PF02527">
    <property type="entry name" value="GidB"/>
    <property type="match status" value="1"/>
</dbReference>
<protein>
    <recommendedName>
        <fullName evidence="6">Ribosomal RNA small subunit methyltransferase G</fullName>
        <ecNumber evidence="6">2.1.1.170</ecNumber>
    </recommendedName>
    <alternativeName>
        <fullName evidence="6">16S rRNA 7-methylguanosine methyltransferase</fullName>
        <shortName evidence="6">16S rRNA m7G methyltransferase</shortName>
    </alternativeName>
</protein>
<keyword evidence="1 6" id="KW-0963">Cytoplasm</keyword>
<evidence type="ECO:0000256" key="2">
    <source>
        <dbReference type="ARBA" id="ARBA00022552"/>
    </source>
</evidence>
<dbReference type="SUPFAM" id="SSF53335">
    <property type="entry name" value="S-adenosyl-L-methionine-dependent methyltransferases"/>
    <property type="match status" value="1"/>
</dbReference>
<dbReference type="NCBIfam" id="TIGR00138">
    <property type="entry name" value="rsmG_gidB"/>
    <property type="match status" value="1"/>
</dbReference>
<comment type="function">
    <text evidence="6">Specifically methylates the N7 position of guanine in position 527 of 16S rRNA.</text>
</comment>
<dbReference type="PANTHER" id="PTHR31760">
    <property type="entry name" value="S-ADENOSYL-L-METHIONINE-DEPENDENT METHYLTRANSFERASES SUPERFAMILY PROTEIN"/>
    <property type="match status" value="1"/>
</dbReference>
<keyword evidence="4 6" id="KW-0808">Transferase</keyword>
<dbReference type="Proteomes" id="UP000544872">
    <property type="component" value="Unassembled WGS sequence"/>
</dbReference>
<evidence type="ECO:0000256" key="6">
    <source>
        <dbReference type="HAMAP-Rule" id="MF_00074"/>
    </source>
</evidence>
<dbReference type="EC" id="2.1.1.170" evidence="6"/>
<proteinExistence type="inferred from homology"/>
<dbReference type="InterPro" id="IPR029063">
    <property type="entry name" value="SAM-dependent_MTases_sf"/>
</dbReference>
<evidence type="ECO:0000256" key="1">
    <source>
        <dbReference type="ARBA" id="ARBA00022490"/>
    </source>
</evidence>
<reference evidence="7 8" key="1">
    <citation type="submission" date="2020-08" db="EMBL/GenBank/DDBJ databases">
        <title>Genomic Encyclopedia of Type Strains, Phase IV (KMG-IV): sequencing the most valuable type-strain genomes for metagenomic binning, comparative biology and taxonomic classification.</title>
        <authorList>
            <person name="Goeker M."/>
        </authorList>
    </citation>
    <scope>NUCLEOTIDE SEQUENCE [LARGE SCALE GENOMIC DNA]</scope>
    <source>
        <strain evidence="7 8">DSM 11590</strain>
    </source>
</reference>
<keyword evidence="3 6" id="KW-0489">Methyltransferase</keyword>
<dbReference type="PANTHER" id="PTHR31760:SF0">
    <property type="entry name" value="S-ADENOSYL-L-METHIONINE-DEPENDENT METHYLTRANSFERASES SUPERFAMILY PROTEIN"/>
    <property type="match status" value="1"/>
</dbReference>
<evidence type="ECO:0000313" key="8">
    <source>
        <dbReference type="Proteomes" id="UP000544872"/>
    </source>
</evidence>
<dbReference type="HAMAP" id="MF_00074">
    <property type="entry name" value="16SrRNA_methyltr_G"/>
    <property type="match status" value="1"/>
</dbReference>
<keyword evidence="5 6" id="KW-0949">S-adenosyl-L-methionine</keyword>
<organism evidence="7 8">
    <name type="scientific">Novispirillum itersonii</name>
    <name type="common">Aquaspirillum itersonii</name>
    <dbReference type="NCBI Taxonomy" id="189"/>
    <lineage>
        <taxon>Bacteria</taxon>
        <taxon>Pseudomonadati</taxon>
        <taxon>Pseudomonadota</taxon>
        <taxon>Alphaproteobacteria</taxon>
        <taxon>Rhodospirillales</taxon>
        <taxon>Novispirillaceae</taxon>
        <taxon>Novispirillum</taxon>
    </lineage>
</organism>
<name>A0A7W9ZDW4_NOVIT</name>
<feature type="binding site" evidence="6">
    <location>
        <position position="80"/>
    </location>
    <ligand>
        <name>S-adenosyl-L-methionine</name>
        <dbReference type="ChEBI" id="CHEBI:59789"/>
    </ligand>
</feature>
<comment type="caution">
    <text evidence="6">Lacks conserved residue(s) required for the propagation of feature annotation.</text>
</comment>
<dbReference type="GO" id="GO:0005829">
    <property type="term" value="C:cytosol"/>
    <property type="evidence" value="ECO:0007669"/>
    <property type="project" value="TreeGrafter"/>
</dbReference>
<feature type="binding site" evidence="6">
    <location>
        <position position="138"/>
    </location>
    <ligand>
        <name>S-adenosyl-L-methionine</name>
        <dbReference type="ChEBI" id="CHEBI:59789"/>
    </ligand>
</feature>
<comment type="caution">
    <text evidence="7">The sequence shown here is derived from an EMBL/GenBank/DDBJ whole genome shotgun (WGS) entry which is preliminary data.</text>
</comment>
<dbReference type="EMBL" id="JACIIX010000003">
    <property type="protein sequence ID" value="MBB6209722.1"/>
    <property type="molecule type" value="Genomic_DNA"/>
</dbReference>
<evidence type="ECO:0000256" key="3">
    <source>
        <dbReference type="ARBA" id="ARBA00022603"/>
    </source>
</evidence>
<comment type="catalytic activity">
    <reaction evidence="6">
        <text>guanosine(527) in 16S rRNA + S-adenosyl-L-methionine = N(7)-methylguanosine(527) in 16S rRNA + S-adenosyl-L-homocysteine</text>
        <dbReference type="Rhea" id="RHEA:42732"/>
        <dbReference type="Rhea" id="RHEA-COMP:10209"/>
        <dbReference type="Rhea" id="RHEA-COMP:10210"/>
        <dbReference type="ChEBI" id="CHEBI:57856"/>
        <dbReference type="ChEBI" id="CHEBI:59789"/>
        <dbReference type="ChEBI" id="CHEBI:74269"/>
        <dbReference type="ChEBI" id="CHEBI:74480"/>
        <dbReference type="EC" id="2.1.1.170"/>
    </reaction>
</comment>
<evidence type="ECO:0000256" key="4">
    <source>
        <dbReference type="ARBA" id="ARBA00022679"/>
    </source>
</evidence>
<keyword evidence="2 6" id="KW-0698">rRNA processing</keyword>
<evidence type="ECO:0000313" key="7">
    <source>
        <dbReference type="EMBL" id="MBB6209722.1"/>
    </source>
</evidence>
<dbReference type="GO" id="GO:0070043">
    <property type="term" value="F:rRNA (guanine-N7-)-methyltransferase activity"/>
    <property type="evidence" value="ECO:0007669"/>
    <property type="project" value="UniProtKB-UniRule"/>
</dbReference>
<dbReference type="Gene3D" id="3.40.50.150">
    <property type="entry name" value="Vaccinia Virus protein VP39"/>
    <property type="match status" value="1"/>
</dbReference>
<comment type="subcellular location">
    <subcellularLocation>
        <location evidence="6">Cytoplasm</location>
    </subcellularLocation>
</comment>
<feature type="binding site" evidence="6">
    <location>
        <position position="75"/>
    </location>
    <ligand>
        <name>S-adenosyl-L-methionine</name>
        <dbReference type="ChEBI" id="CHEBI:59789"/>
    </ligand>
</feature>
<comment type="similarity">
    <text evidence="6">Belongs to the methyltransferase superfamily. RNA methyltransferase RsmG family.</text>
</comment>
<sequence length="211" mass="23372">MTAPLTPEAFQAQTAVSRETVDRLTAYADLLRKWQPKINLVGPSTMDDLWRRHFLDSAQLWPLLPAETKTLIDFGSGAGFPGLVLAVMGVPEVHLVESDQRKCAFMREAARATGVSVTIHNKRIEAIAPFPVDVVSSRALAALPQLLEFAAPFLAPHTTCLFPKGQNVEAELTHLNKIWTLRVDRQPSLTDADATILRLSEVRREQPADTR</sequence>
<evidence type="ECO:0000256" key="5">
    <source>
        <dbReference type="ARBA" id="ARBA00022691"/>
    </source>
</evidence>
<keyword evidence="8" id="KW-1185">Reference proteome</keyword>
<dbReference type="InterPro" id="IPR003682">
    <property type="entry name" value="rRNA_ssu_MeTfrase_G"/>
</dbReference>
<accession>A0A7W9ZDW4</accession>